<keyword evidence="9" id="KW-0418">Kinase</keyword>
<dbReference type="Pfam" id="PF13947">
    <property type="entry name" value="GUB_WAK_bind"/>
    <property type="match status" value="1"/>
</dbReference>
<sequence>MDCALFRYTSKNQNATLLYDCDPEFLPPQTSELLCMKNGKPEHASFVTDTYLANQLASRCEFSVVVPVLATAAQGPANHSLHTNDVLGQGFEVEWIVDGTQCRACTVSGGICRYNMTSQKFFCACGESGDQAYPISCPNPPELPPASNFAESISIKGDSMISHFQFIWGYPKLLKPQPSFQCGGLGKIEYPFWLDGHQPHYCGRPGSRLHCQNGEATIGIMHRKYRIINIDYNAQVLKVGTINNGSKGACPHPNATIDPSPMSYTSKVENSTFLFDCWQYEDHPGSYWFTCEMDDLQRPSYFVVNTSLANELGSKCAERVVIPVLGTVAQALLNHSLDVDGLLREGFEVEWEVEEEEECGECVESGGGCG</sequence>
<dbReference type="Pfam" id="PF14380">
    <property type="entry name" value="WAK_assoc"/>
    <property type="match status" value="2"/>
</dbReference>
<dbReference type="GO" id="GO:0004674">
    <property type="term" value="F:protein serine/threonine kinase activity"/>
    <property type="evidence" value="ECO:0007669"/>
    <property type="project" value="UniProtKB-EC"/>
</dbReference>
<evidence type="ECO:0000256" key="1">
    <source>
        <dbReference type="ARBA" id="ARBA00004167"/>
    </source>
</evidence>
<evidence type="ECO:0000259" key="7">
    <source>
        <dbReference type="Pfam" id="PF13947"/>
    </source>
</evidence>
<evidence type="ECO:0000313" key="9">
    <source>
        <dbReference type="EMBL" id="RVX14295.1"/>
    </source>
</evidence>
<accession>A0A438JZB1</accession>
<name>A0A438JZB1_VITVI</name>
<feature type="domain" description="Wall-associated receptor kinase C-terminal" evidence="8">
    <location>
        <begin position="291"/>
        <end position="370"/>
    </location>
</feature>
<dbReference type="InterPro" id="IPR025287">
    <property type="entry name" value="WAK_GUB"/>
</dbReference>
<evidence type="ECO:0000256" key="5">
    <source>
        <dbReference type="ARBA" id="ARBA00047899"/>
    </source>
</evidence>
<proteinExistence type="predicted"/>
<dbReference type="EC" id="2.7.11.1" evidence="2"/>
<dbReference type="InterPro" id="IPR032872">
    <property type="entry name" value="WAK_assoc_C"/>
</dbReference>
<dbReference type="PANTHER" id="PTHR33138">
    <property type="entry name" value="OS01G0690200 PROTEIN"/>
    <property type="match status" value="1"/>
</dbReference>
<evidence type="ECO:0000313" key="10">
    <source>
        <dbReference type="Proteomes" id="UP000288805"/>
    </source>
</evidence>
<comment type="catalytic activity">
    <reaction evidence="5">
        <text>L-threonyl-[protein] + ATP = O-phospho-L-threonyl-[protein] + ADP + H(+)</text>
        <dbReference type="Rhea" id="RHEA:46608"/>
        <dbReference type="Rhea" id="RHEA-COMP:11060"/>
        <dbReference type="Rhea" id="RHEA-COMP:11605"/>
        <dbReference type="ChEBI" id="CHEBI:15378"/>
        <dbReference type="ChEBI" id="CHEBI:30013"/>
        <dbReference type="ChEBI" id="CHEBI:30616"/>
        <dbReference type="ChEBI" id="CHEBI:61977"/>
        <dbReference type="ChEBI" id="CHEBI:456216"/>
        <dbReference type="EC" id="2.7.11.1"/>
    </reaction>
</comment>
<reference evidence="9 10" key="1">
    <citation type="journal article" date="2018" name="PLoS Genet.">
        <title>Population sequencing reveals clonal diversity and ancestral inbreeding in the grapevine cultivar Chardonnay.</title>
        <authorList>
            <person name="Roach M.J."/>
            <person name="Johnson D.L."/>
            <person name="Bohlmann J."/>
            <person name="van Vuuren H.J."/>
            <person name="Jones S.J."/>
            <person name="Pretorius I.S."/>
            <person name="Schmidt S.A."/>
            <person name="Borneman A.R."/>
        </authorList>
    </citation>
    <scope>NUCLEOTIDE SEQUENCE [LARGE SCALE GENOMIC DNA]</scope>
    <source>
        <strain evidence="10">cv. Chardonnay</strain>
        <tissue evidence="9">Leaf</tissue>
    </source>
</reference>
<evidence type="ECO:0000256" key="3">
    <source>
        <dbReference type="ARBA" id="ARBA00022729"/>
    </source>
</evidence>
<keyword evidence="3" id="KW-0732">Signal</keyword>
<evidence type="ECO:0000256" key="2">
    <source>
        <dbReference type="ARBA" id="ARBA00012513"/>
    </source>
</evidence>
<keyword evidence="9" id="KW-0675">Receptor</keyword>
<dbReference type="EMBL" id="QGNW01000022">
    <property type="protein sequence ID" value="RVX14295.1"/>
    <property type="molecule type" value="Genomic_DNA"/>
</dbReference>
<gene>
    <name evidence="9" type="primary">LRK10L-2.7_1</name>
    <name evidence="9" type="ORF">CK203_011133</name>
</gene>
<dbReference type="PANTHER" id="PTHR33138:SF79">
    <property type="entry name" value="WALL-ASSOCIATED RECEPTOR KINASE GALACTURONAN-BINDING DOMAIN-CONTAINING PROTEIN"/>
    <property type="match status" value="1"/>
</dbReference>
<comment type="subcellular location">
    <subcellularLocation>
        <location evidence="1">Membrane</location>
        <topology evidence="1">Single-pass membrane protein</topology>
    </subcellularLocation>
</comment>
<dbReference type="Proteomes" id="UP000288805">
    <property type="component" value="Unassembled WGS sequence"/>
</dbReference>
<dbReference type="AlphaFoldDB" id="A0A438JZB1"/>
<dbReference type="GO" id="GO:0030247">
    <property type="term" value="F:polysaccharide binding"/>
    <property type="evidence" value="ECO:0007669"/>
    <property type="project" value="InterPro"/>
</dbReference>
<dbReference type="GO" id="GO:0016020">
    <property type="term" value="C:membrane"/>
    <property type="evidence" value="ECO:0007669"/>
    <property type="project" value="UniProtKB-SubCell"/>
</dbReference>
<feature type="domain" description="Wall-associated receptor kinase C-terminal" evidence="8">
    <location>
        <begin position="45"/>
        <end position="127"/>
    </location>
</feature>
<evidence type="ECO:0000256" key="6">
    <source>
        <dbReference type="ARBA" id="ARBA00048679"/>
    </source>
</evidence>
<organism evidence="9 10">
    <name type="scientific">Vitis vinifera</name>
    <name type="common">Grape</name>
    <dbReference type="NCBI Taxonomy" id="29760"/>
    <lineage>
        <taxon>Eukaryota</taxon>
        <taxon>Viridiplantae</taxon>
        <taxon>Streptophyta</taxon>
        <taxon>Embryophyta</taxon>
        <taxon>Tracheophyta</taxon>
        <taxon>Spermatophyta</taxon>
        <taxon>Magnoliopsida</taxon>
        <taxon>eudicotyledons</taxon>
        <taxon>Gunneridae</taxon>
        <taxon>Pentapetalae</taxon>
        <taxon>rosids</taxon>
        <taxon>Vitales</taxon>
        <taxon>Vitaceae</taxon>
        <taxon>Viteae</taxon>
        <taxon>Vitis</taxon>
    </lineage>
</organism>
<comment type="catalytic activity">
    <reaction evidence="6">
        <text>L-seryl-[protein] + ATP = O-phospho-L-seryl-[protein] + ADP + H(+)</text>
        <dbReference type="Rhea" id="RHEA:17989"/>
        <dbReference type="Rhea" id="RHEA-COMP:9863"/>
        <dbReference type="Rhea" id="RHEA-COMP:11604"/>
        <dbReference type="ChEBI" id="CHEBI:15378"/>
        <dbReference type="ChEBI" id="CHEBI:29999"/>
        <dbReference type="ChEBI" id="CHEBI:30616"/>
        <dbReference type="ChEBI" id="CHEBI:83421"/>
        <dbReference type="ChEBI" id="CHEBI:456216"/>
        <dbReference type="EC" id="2.7.11.1"/>
    </reaction>
</comment>
<feature type="domain" description="Wall-associated receptor kinase galacturonan-binding" evidence="7">
    <location>
        <begin position="181"/>
        <end position="239"/>
    </location>
</feature>
<comment type="caution">
    <text evidence="9">The sequence shown here is derived from an EMBL/GenBank/DDBJ whole genome shotgun (WGS) entry which is preliminary data.</text>
</comment>
<protein>
    <recommendedName>
        <fullName evidence="2">non-specific serine/threonine protein kinase</fullName>
        <ecNumber evidence="2">2.7.11.1</ecNumber>
    </recommendedName>
</protein>
<keyword evidence="9" id="KW-0808">Transferase</keyword>
<evidence type="ECO:0000259" key="8">
    <source>
        <dbReference type="Pfam" id="PF14380"/>
    </source>
</evidence>
<evidence type="ECO:0000256" key="4">
    <source>
        <dbReference type="ARBA" id="ARBA00023180"/>
    </source>
</evidence>
<keyword evidence="4" id="KW-0325">Glycoprotein</keyword>